<dbReference type="PANTHER" id="PTHR36812:SF9">
    <property type="entry name" value="MYB-LIKE PROTEIN X ISOFORM X1"/>
    <property type="match status" value="1"/>
</dbReference>
<name>A0ABQ6MFB0_9STRA</name>
<feature type="compositionally biased region" description="Basic and acidic residues" evidence="2">
    <location>
        <begin position="1975"/>
        <end position="1990"/>
    </location>
</feature>
<reference evidence="3 4" key="1">
    <citation type="journal article" date="2023" name="Commun. Biol.">
        <title>Genome analysis of Parmales, the sister group of diatoms, reveals the evolutionary specialization of diatoms from phago-mixotrophs to photoautotrophs.</title>
        <authorList>
            <person name="Ban H."/>
            <person name="Sato S."/>
            <person name="Yoshikawa S."/>
            <person name="Yamada K."/>
            <person name="Nakamura Y."/>
            <person name="Ichinomiya M."/>
            <person name="Sato N."/>
            <person name="Blanc-Mathieu R."/>
            <person name="Endo H."/>
            <person name="Kuwata A."/>
            <person name="Ogata H."/>
        </authorList>
    </citation>
    <scope>NUCLEOTIDE SEQUENCE [LARGE SCALE GENOMIC DNA]</scope>
</reference>
<proteinExistence type="predicted"/>
<accession>A0ABQ6MFB0</accession>
<feature type="region of interest" description="Disordered" evidence="2">
    <location>
        <begin position="133"/>
        <end position="171"/>
    </location>
</feature>
<feature type="compositionally biased region" description="Basic and acidic residues" evidence="2">
    <location>
        <begin position="1889"/>
        <end position="1911"/>
    </location>
</feature>
<feature type="region of interest" description="Disordered" evidence="2">
    <location>
        <begin position="1879"/>
        <end position="1911"/>
    </location>
</feature>
<feature type="region of interest" description="Disordered" evidence="2">
    <location>
        <begin position="527"/>
        <end position="549"/>
    </location>
</feature>
<feature type="compositionally biased region" description="Basic and acidic residues" evidence="2">
    <location>
        <begin position="1084"/>
        <end position="1105"/>
    </location>
</feature>
<dbReference type="EMBL" id="BRYB01002777">
    <property type="protein sequence ID" value="GMI25278.1"/>
    <property type="molecule type" value="Genomic_DNA"/>
</dbReference>
<feature type="region of interest" description="Disordered" evidence="2">
    <location>
        <begin position="1942"/>
        <end position="2026"/>
    </location>
</feature>
<dbReference type="Proteomes" id="UP001165060">
    <property type="component" value="Unassembled WGS sequence"/>
</dbReference>
<feature type="region of interest" description="Disordered" evidence="2">
    <location>
        <begin position="1079"/>
        <end position="1105"/>
    </location>
</feature>
<feature type="compositionally biased region" description="Low complexity" evidence="2">
    <location>
        <begin position="528"/>
        <end position="549"/>
    </location>
</feature>
<feature type="region of interest" description="Disordered" evidence="2">
    <location>
        <begin position="973"/>
        <end position="1005"/>
    </location>
</feature>
<evidence type="ECO:0000256" key="2">
    <source>
        <dbReference type="SAM" id="MobiDB-lite"/>
    </source>
</evidence>
<keyword evidence="4" id="KW-1185">Reference proteome</keyword>
<keyword evidence="1" id="KW-0175">Coiled coil</keyword>
<evidence type="ECO:0000313" key="4">
    <source>
        <dbReference type="Proteomes" id="UP001165060"/>
    </source>
</evidence>
<feature type="coiled-coil region" evidence="1">
    <location>
        <begin position="1786"/>
        <end position="1820"/>
    </location>
</feature>
<gene>
    <name evidence="3" type="ORF">TeGR_g550</name>
</gene>
<organism evidence="3 4">
    <name type="scientific">Tetraparma gracilis</name>
    <dbReference type="NCBI Taxonomy" id="2962635"/>
    <lineage>
        <taxon>Eukaryota</taxon>
        <taxon>Sar</taxon>
        <taxon>Stramenopiles</taxon>
        <taxon>Ochrophyta</taxon>
        <taxon>Bolidophyceae</taxon>
        <taxon>Parmales</taxon>
        <taxon>Triparmaceae</taxon>
        <taxon>Tetraparma</taxon>
    </lineage>
</organism>
<comment type="caution">
    <text evidence="3">The sequence shown here is derived from an EMBL/GenBank/DDBJ whole genome shotgun (WGS) entry which is preliminary data.</text>
</comment>
<protein>
    <submittedName>
        <fullName evidence="3">Uncharacterized protein</fullName>
    </submittedName>
</protein>
<feature type="non-terminal residue" evidence="3">
    <location>
        <position position="1"/>
    </location>
</feature>
<feature type="compositionally biased region" description="Basic and acidic residues" evidence="2">
    <location>
        <begin position="133"/>
        <end position="161"/>
    </location>
</feature>
<feature type="compositionally biased region" description="Basic residues" evidence="2">
    <location>
        <begin position="2005"/>
        <end position="2019"/>
    </location>
</feature>
<feature type="compositionally biased region" description="Polar residues" evidence="2">
    <location>
        <begin position="162"/>
        <end position="171"/>
    </location>
</feature>
<feature type="coiled-coil region" evidence="1">
    <location>
        <begin position="1425"/>
        <end position="1480"/>
    </location>
</feature>
<evidence type="ECO:0000313" key="3">
    <source>
        <dbReference type="EMBL" id="GMI25278.1"/>
    </source>
</evidence>
<feature type="compositionally biased region" description="Acidic residues" evidence="2">
    <location>
        <begin position="1948"/>
        <end position="1974"/>
    </location>
</feature>
<feature type="coiled-coil region" evidence="1">
    <location>
        <begin position="2436"/>
        <end position="2466"/>
    </location>
</feature>
<evidence type="ECO:0000256" key="1">
    <source>
        <dbReference type="SAM" id="Coils"/>
    </source>
</evidence>
<feature type="coiled-coil region" evidence="1">
    <location>
        <begin position="241"/>
        <end position="275"/>
    </location>
</feature>
<sequence>HIQTIATIEKEEATASDQIKATRRMLKTKIKVEEIKTKEARVEIAETEPTAAIARELKVDQEVTQRAKDMEAFLARRAKEVAEKERLKKEKDAAERADAEKQLKERRDFAQQFWKEKEREYHDDAHEIRRLRDEETARGRKQALDMDRAEEERRRKVRIQDQSEGPATSTNAALMSGKTLGIFGIPYADGEFASEHTGGNVPGVDDQTVDLFQKVQHTKYEEDRARYMDSEAEEGKQGDLYESLKAEIKQLDDELQNTQQLRSRLSTEMQQNQTEMDLVLKQQAGPPRRDPTPDERVTTHVRKNRARELAAELSKLSRVEQKISTALSLANAQSGKVAAKVASLRVTNKKLKEELDSVNSGMLPPPMVVGRQINKTNDPFLANPQQTYNELQHYSRLEIIKAQAAPAIAAHKEARMMDHGVWVANEQLANERVQVEGLLTRLAGASERLKKARSENTRADLMEAIAAFFKNQCKLQVVDQQHSGMLNWWQHQEKQFCFGIDQLYSSDEAIQDAKKVKEVKERMRSMGLEEPSLGSLSASLSDAPEQTADQALADEDLDDEAAEMVNNNDPNADVYRQGIGLGSNNAGNCMGLVELPKFGVWTIELVIVKRSPDREGGQGDPADWVTVKLGTALKNVSEVAVVRNLVDDETGEIRHEIRHTIRCKDLAYKFEFASSSVNPDEHFWVERGIFYQKSMEPLEVTDIETGRVLSDYVKQVRIEEKQGKLRSSNLITELIAAEENEGEFWDSGALFGVFQKSAGVSKGKRMGVVQGMNATVGARGKNAGGAGYSSRYPKDVFIGLVKEELEKLRDEALAEEKKKGIGVIAEEDIYEAPKKRMGMTKKQQVEFNLNESKRKFLIRKREKFQKQIDEAKRIQGANIEIFDHGTQAWEHKTVLRCVVSWVENGTKPKIEHEVTAIDGQMKPVGEPFLLNLGEHRYYVSKEVVFDTDAQAKWADNEKVRKVKLKEEKQRLKAAEREARRRREAKEKDAAAFDEARERAVEKSRDNAEVEANKVAKMKATKTEINETVKSVYHELRVGIGGEAKKVSMSQARREAERRWKNEYIEDRVKETEAIWESAANQRAAESKNKEIKEAEERAGKEEEERKVLELEREKARAAVRERTNNLKNSLSIKNFEKAVPKAPMCEHMRVRNWGDCYGKGLRCLDCGKEMTETDELQGKGIGSGEDPSLVADVALHRQNESGFRFKDGQHLKRVEHERARLEKERREMAATNDIFYDFEDRHAIYEFDRRHQIYFKDKRVVRQGVQWSQRELDEMREKQETEISTLDPLAQIHAKSELDMFYAEFAPPTFRAESIKRQSAFHDLLTMIARINSFRQRIRELKDYRVEIVAERGLKMNQLSYLHERVFKLEVELKQVGNDLQDAAGRIKVRNDADHEHKKVLEILKVAEHDKKMTDLARVGVEGSAEEAEDVVRDLAEQVRSILRHRMKEERKTKALEERAKRARKKANELKITLKEAQDTIDMMHYRVRGQLIPTRFGPRRVLFYREADMMLCVAFPLGNTNSNTISENPDLNARLYVPIQECMNLERGWQQANIVAMEREDDASKTFYKDEKKLALAELWSMDKEDRAQHVIDEFQKNLKREAKTLKDNVVIAVENARRFMKKIDGRKILTKKVEEALMKEMKDRHYKALTWSGVGKKPRPMQDWEKFMFRMKMRRPLRKLFIIEMGKQAEAETLSALAAERAKKATAETFEFVMNEYVREFMSDLAEETINMGMEAKDRAEANTGIVFADPQHMQYDIYCVLRKWWMTKKADLKKSLETWGVRSAQDAERLEQAKREQAELEMDIERREREAKEKARQVQQCALLAKEEAFSRRFYRDELKQTLGERRAMMQEEQWMKLFLKEEEIEKQAAASKYNVFEGSDAGGPSEKEMRRAQLKKSGAERNRQKKEIEMMKYEDELAGAIRTELKKREQLELLKAEMDLWGAGEEEEEESEEEISSDISSEESDDSQESEGEREARKEEEKERRAMVGPSEEEQVEEKRWRKRERATRRRQMKRRRDEQRREAAERRAAEEWERARQEALVKHASREMEWMEEEEEAKEVEKELFTHDANVRKLKLYGQSKGKEELRMKAIAKKKRDHSNSCVEANDKAEAWRQRCAYVESKRKKYHDNIVEQTKFMDTGAITKFYQRWDTEILHRRLHLLYFRTLSIIIVNRAEIVAGERRMMRVQELLLVNEKDTEAKIKNMEDLWKTHTRINLMRLYRSALGQKIFQKSRKKVLTLVYQGWVRYWLWHKGHKEAFELKYTMIKQELDIRRLYPETRDELERKEYGVTKNGGDDVPKVKKTLLQKHKARPICCRYCKEFYIEAHNNNVACAYHPGEYKLSCPKTCPGFSDPKMVTTKCMSHRCKRWTCCDVREEGTFGRNGCQMRCHMPPAEGDPDYIERVRNINEMDAEVITKLDGELEKVRATNHVLEAFKIKSDQLKEIHDNLKEERKVVARYEKLKFV</sequence>
<dbReference type="PANTHER" id="PTHR36812">
    <property type="entry name" value="NEUROFILAMENT TRIPLET M PROTEIN-LIKE PROTEIN"/>
    <property type="match status" value="1"/>
</dbReference>
<feature type="coiled-coil region" evidence="1">
    <location>
        <begin position="70"/>
        <end position="107"/>
    </location>
</feature>